<evidence type="ECO:0000313" key="1">
    <source>
        <dbReference type="EMBL" id="PNX56839.1"/>
    </source>
</evidence>
<comment type="caution">
    <text evidence="1">The sequence shown here is derived from an EMBL/GenBank/DDBJ whole genome shotgun (WGS) entry which is preliminary data.</text>
</comment>
<dbReference type="EMBL" id="ASHM01075368">
    <property type="protein sequence ID" value="PNX56839.1"/>
    <property type="molecule type" value="Genomic_DNA"/>
</dbReference>
<dbReference type="AlphaFoldDB" id="A0A2K3JS19"/>
<name>A0A2K3JS19_TRIPR</name>
<evidence type="ECO:0000313" key="2">
    <source>
        <dbReference type="Proteomes" id="UP000236291"/>
    </source>
</evidence>
<protein>
    <submittedName>
        <fullName evidence="1">Hydroquinone glucosyltransferase-like protein</fullName>
    </submittedName>
</protein>
<keyword evidence="1" id="KW-0808">Transferase</keyword>
<dbReference type="Proteomes" id="UP000236291">
    <property type="component" value="Unassembled WGS sequence"/>
</dbReference>
<organism evidence="1 2">
    <name type="scientific">Trifolium pratense</name>
    <name type="common">Red clover</name>
    <dbReference type="NCBI Taxonomy" id="57577"/>
    <lineage>
        <taxon>Eukaryota</taxon>
        <taxon>Viridiplantae</taxon>
        <taxon>Streptophyta</taxon>
        <taxon>Embryophyta</taxon>
        <taxon>Tracheophyta</taxon>
        <taxon>Spermatophyta</taxon>
        <taxon>Magnoliopsida</taxon>
        <taxon>eudicotyledons</taxon>
        <taxon>Gunneridae</taxon>
        <taxon>Pentapetalae</taxon>
        <taxon>rosids</taxon>
        <taxon>fabids</taxon>
        <taxon>Fabales</taxon>
        <taxon>Fabaceae</taxon>
        <taxon>Papilionoideae</taxon>
        <taxon>50 kb inversion clade</taxon>
        <taxon>NPAAA clade</taxon>
        <taxon>Hologalegina</taxon>
        <taxon>IRL clade</taxon>
        <taxon>Trifolieae</taxon>
        <taxon>Trifolium</taxon>
    </lineage>
</organism>
<dbReference type="GO" id="GO:0016740">
    <property type="term" value="F:transferase activity"/>
    <property type="evidence" value="ECO:0007669"/>
    <property type="project" value="UniProtKB-KW"/>
</dbReference>
<gene>
    <name evidence="1" type="ORF">L195_g050088</name>
</gene>
<proteinExistence type="predicted"/>
<accession>A0A2K3JS19</accession>
<dbReference type="SUPFAM" id="SSF53756">
    <property type="entry name" value="UDP-Glycosyltransferase/glycogen phosphorylase"/>
    <property type="match status" value="1"/>
</dbReference>
<sequence length="70" mass="7766">MNAATLTDVFKVAVRPKIDEEDEIIKGEEVARVIKIIMDQNLRDSEGLQLRRRIEDLRVGAAAAVSEDGS</sequence>
<reference evidence="1 2" key="2">
    <citation type="journal article" date="2017" name="Front. Plant Sci.">
        <title>Gene Classification and Mining of Molecular Markers Useful in Red Clover (Trifolium pratense) Breeding.</title>
        <authorList>
            <person name="Istvanek J."/>
            <person name="Dluhosova J."/>
            <person name="Dluhos P."/>
            <person name="Patkova L."/>
            <person name="Nedelnik J."/>
            <person name="Repkova J."/>
        </authorList>
    </citation>
    <scope>NUCLEOTIDE SEQUENCE [LARGE SCALE GENOMIC DNA]</scope>
    <source>
        <strain evidence="2">cv. Tatra</strain>
        <tissue evidence="1">Young leaves</tissue>
    </source>
</reference>
<dbReference type="Gene3D" id="3.40.50.2000">
    <property type="entry name" value="Glycogen Phosphorylase B"/>
    <property type="match status" value="1"/>
</dbReference>
<reference evidence="1 2" key="1">
    <citation type="journal article" date="2014" name="Am. J. Bot.">
        <title>Genome assembly and annotation for red clover (Trifolium pratense; Fabaceae).</title>
        <authorList>
            <person name="Istvanek J."/>
            <person name="Jaros M."/>
            <person name="Krenek A."/>
            <person name="Repkova J."/>
        </authorList>
    </citation>
    <scope>NUCLEOTIDE SEQUENCE [LARGE SCALE GENOMIC DNA]</scope>
    <source>
        <strain evidence="2">cv. Tatra</strain>
        <tissue evidence="1">Young leaves</tissue>
    </source>
</reference>